<keyword evidence="4" id="KW-0508">mRNA splicing</keyword>
<dbReference type="GO" id="GO:0005634">
    <property type="term" value="C:nucleus"/>
    <property type="evidence" value="ECO:0007669"/>
    <property type="project" value="UniProtKB-SubCell"/>
</dbReference>
<comment type="similarity">
    <text evidence="2">Belongs to the SMN family.</text>
</comment>
<proteinExistence type="inferred from homology"/>
<dbReference type="PANTHER" id="PTHR39267:SF1">
    <property type="entry name" value="SURVIVAL MOTOR NEURON PROTEIN"/>
    <property type="match status" value="1"/>
</dbReference>
<reference evidence="8 9" key="1">
    <citation type="journal article" date="2022" name="Nat. Ecol. Evol.">
        <title>A masculinizing supergene underlies an exaggerated male reproductive morph in a spider.</title>
        <authorList>
            <person name="Hendrickx F."/>
            <person name="De Corte Z."/>
            <person name="Sonet G."/>
            <person name="Van Belleghem S.M."/>
            <person name="Kostlbacher S."/>
            <person name="Vangestel C."/>
        </authorList>
    </citation>
    <scope>NUCLEOTIDE SEQUENCE [LARGE SCALE GENOMIC DNA]</scope>
    <source>
        <strain evidence="8">W744_W776</strain>
    </source>
</reference>
<dbReference type="SUPFAM" id="SSF63748">
    <property type="entry name" value="Tudor/PWWP/MBT"/>
    <property type="match status" value="1"/>
</dbReference>
<evidence type="ECO:0000256" key="2">
    <source>
        <dbReference type="ARBA" id="ARBA00005371"/>
    </source>
</evidence>
<protein>
    <recommendedName>
        <fullName evidence="7">Tudor domain-containing protein</fullName>
    </recommendedName>
</protein>
<comment type="subcellular location">
    <subcellularLocation>
        <location evidence="1">Nucleus</location>
    </subcellularLocation>
</comment>
<dbReference type="Gene3D" id="2.30.30.140">
    <property type="match status" value="1"/>
</dbReference>
<dbReference type="InterPro" id="IPR040424">
    <property type="entry name" value="Smn1"/>
</dbReference>
<dbReference type="CDD" id="cd21182">
    <property type="entry name" value="Tudor_SMN_SPF30-like"/>
    <property type="match status" value="1"/>
</dbReference>
<dbReference type="PROSITE" id="PS50304">
    <property type="entry name" value="TUDOR"/>
    <property type="match status" value="1"/>
</dbReference>
<dbReference type="CDD" id="cd22852">
    <property type="entry name" value="SMN_C"/>
    <property type="match status" value="1"/>
</dbReference>
<dbReference type="Proteomes" id="UP000827092">
    <property type="component" value="Unassembled WGS sequence"/>
</dbReference>
<dbReference type="SMART" id="SM00333">
    <property type="entry name" value="TUDOR"/>
    <property type="match status" value="1"/>
</dbReference>
<dbReference type="InterPro" id="IPR047313">
    <property type="entry name" value="SMN_C"/>
</dbReference>
<keyword evidence="3" id="KW-0507">mRNA processing</keyword>
<evidence type="ECO:0000256" key="1">
    <source>
        <dbReference type="ARBA" id="ARBA00004123"/>
    </source>
</evidence>
<dbReference type="InterPro" id="IPR002999">
    <property type="entry name" value="Tudor"/>
</dbReference>
<keyword evidence="9" id="KW-1185">Reference proteome</keyword>
<dbReference type="Pfam" id="PF20635">
    <property type="entry name" value="SMN_YG-box"/>
    <property type="match status" value="1"/>
</dbReference>
<accession>A0AAV6V5I5</accession>
<evidence type="ECO:0000256" key="6">
    <source>
        <dbReference type="SAM" id="MobiDB-lite"/>
    </source>
</evidence>
<evidence type="ECO:0000259" key="7">
    <source>
        <dbReference type="PROSITE" id="PS50304"/>
    </source>
</evidence>
<evidence type="ECO:0000256" key="3">
    <source>
        <dbReference type="ARBA" id="ARBA00022664"/>
    </source>
</evidence>
<dbReference type="GO" id="GO:0008380">
    <property type="term" value="P:RNA splicing"/>
    <property type="evidence" value="ECO:0007669"/>
    <property type="project" value="UniProtKB-KW"/>
</dbReference>
<evidence type="ECO:0000256" key="5">
    <source>
        <dbReference type="ARBA" id="ARBA00023242"/>
    </source>
</evidence>
<evidence type="ECO:0000256" key="4">
    <source>
        <dbReference type="ARBA" id="ARBA00023187"/>
    </source>
</evidence>
<organism evidence="8 9">
    <name type="scientific">Oedothorax gibbosus</name>
    <dbReference type="NCBI Taxonomy" id="931172"/>
    <lineage>
        <taxon>Eukaryota</taxon>
        <taxon>Metazoa</taxon>
        <taxon>Ecdysozoa</taxon>
        <taxon>Arthropoda</taxon>
        <taxon>Chelicerata</taxon>
        <taxon>Arachnida</taxon>
        <taxon>Araneae</taxon>
        <taxon>Araneomorphae</taxon>
        <taxon>Entelegynae</taxon>
        <taxon>Araneoidea</taxon>
        <taxon>Linyphiidae</taxon>
        <taxon>Erigoninae</taxon>
        <taxon>Oedothorax</taxon>
    </lineage>
</organism>
<dbReference type="PANTHER" id="PTHR39267">
    <property type="entry name" value="SURVIVAL MOTOR NEURON-LIKE PROTEIN 1"/>
    <property type="match status" value="1"/>
</dbReference>
<evidence type="ECO:0000313" key="8">
    <source>
        <dbReference type="EMBL" id="KAG8191199.1"/>
    </source>
</evidence>
<feature type="domain" description="Tudor" evidence="7">
    <location>
        <begin position="57"/>
        <end position="115"/>
    </location>
</feature>
<name>A0AAV6V5I5_9ARAC</name>
<keyword evidence="5" id="KW-0539">Nucleus</keyword>
<sequence length="253" mass="28195">MASGNEYELDFRNSDWDDTKMIEAYEKSIKAREKTMGKSKKQGKNQSGKGKATIEDKLCVGMFCRAQYSGDGQFYEAKVRKVGKDTCTVEFLGYGDQEEVDPMSLKESLGKKARKSQMKVSKDENSNMSLTCESSEAGSVSHESCSYKKKLHESQVTNHMPYDYSTAEVGNTCHLQHQAAQCYAPPQIPQNMPFLAPPVPPMPQCSSIANNSSLSNLLISWYMAGYYTGLHQNQKGSSCSQRCCSHSNQCCHH</sequence>
<dbReference type="AlphaFoldDB" id="A0AAV6V5I5"/>
<gene>
    <name evidence="8" type="ORF">JTE90_011882</name>
</gene>
<comment type="caution">
    <text evidence="8">The sequence shown here is derived from an EMBL/GenBank/DDBJ whole genome shotgun (WGS) entry which is preliminary data.</text>
</comment>
<feature type="region of interest" description="Disordered" evidence="6">
    <location>
        <begin position="107"/>
        <end position="133"/>
    </location>
</feature>
<dbReference type="EMBL" id="JAFNEN010000164">
    <property type="protein sequence ID" value="KAG8191199.1"/>
    <property type="molecule type" value="Genomic_DNA"/>
</dbReference>
<dbReference type="GO" id="GO:0006397">
    <property type="term" value="P:mRNA processing"/>
    <property type="evidence" value="ECO:0007669"/>
    <property type="project" value="UniProtKB-KW"/>
</dbReference>
<evidence type="ECO:0000313" key="9">
    <source>
        <dbReference type="Proteomes" id="UP000827092"/>
    </source>
</evidence>